<dbReference type="EMBL" id="MN098326">
    <property type="protein sequence ID" value="QFG06699.1"/>
    <property type="molecule type" value="Genomic_DNA"/>
</dbReference>
<evidence type="ECO:0000313" key="3">
    <source>
        <dbReference type="EMBL" id="QFG06699.1"/>
    </source>
</evidence>
<dbReference type="Proteomes" id="UP000327513">
    <property type="component" value="Segment"/>
</dbReference>
<feature type="region of interest" description="Disordered" evidence="1">
    <location>
        <begin position="394"/>
        <end position="414"/>
    </location>
</feature>
<feature type="domain" description="Baseplate structural protein Gp10 C-terminal" evidence="2">
    <location>
        <begin position="284"/>
        <end position="384"/>
    </location>
</feature>
<name>A0A5J6TDU7_9CAUD</name>
<gene>
    <name evidence="3" type="ORF">CPT_Myduc_077</name>
</gene>
<proteinExistence type="predicted"/>
<evidence type="ECO:0000313" key="4">
    <source>
        <dbReference type="Proteomes" id="UP000327513"/>
    </source>
</evidence>
<evidence type="ECO:0000256" key="1">
    <source>
        <dbReference type="SAM" id="MobiDB-lite"/>
    </source>
</evidence>
<evidence type="ECO:0000259" key="2">
    <source>
        <dbReference type="Pfam" id="PF21939"/>
    </source>
</evidence>
<organism evidence="3 4">
    <name type="scientific">Proteus phage Myduc</name>
    <dbReference type="NCBI Taxonomy" id="2650874"/>
    <lineage>
        <taxon>Viruses</taxon>
        <taxon>Duplodnaviria</taxon>
        <taxon>Heunggongvirae</taxon>
        <taxon>Uroviricota</taxon>
        <taxon>Caudoviricetes</taxon>
        <taxon>Chaseviridae</taxon>
        <taxon>Cleopatravirinae</taxon>
        <taxon>Myducvirus</taxon>
        <taxon>Myducvirus myduc</taxon>
    </lineage>
</organism>
<dbReference type="Pfam" id="PF21939">
    <property type="entry name" value="Gp10_C"/>
    <property type="match status" value="1"/>
</dbReference>
<protein>
    <submittedName>
        <fullName evidence="3">Putative tail fiber protein</fullName>
    </submittedName>
</protein>
<keyword evidence="4" id="KW-1185">Reference proteome</keyword>
<accession>A0A5J6TDU7</accession>
<sequence length="451" mass="50471">MLYGWSFNALIKALGNVAFKNTGMKSGDVASGDDTRILRALQKDKALSDVSSRYESITNIGGFPFKGNLKSGENLNDLTGKSYGVHVCETSGVADIGMNYPEKSAGTLVVYSTGNNDCVQLYHLFGRSSFYKRINYSGGGGWSKWELFTSNSDNLASLVNKDVARDNISCWRLQNGLGSSHLDSYKGNSYGVYYQNMSANASQGNGYPKGVGAGTLLVLQNHANGTDGCTQVYIDWYNPRQFWIRNFLKSQSRWSTWESPMFSSRDLQDLEDIEKARVNLGLYSSIYPIGVVIMFDSNTNPNKEFKNTTWSEIKDGRILRASKDGHTGTVGSDSFTLTEENIPRHSHSISMTIGYSSDHTHWGGWNAPGNTPWDERKPNESEYDAYMRLTGRWTDSSGTDNQGRHNRRYTSKDGKHTHPFSISLSYAYDGPTTPVTFYMSCRHYKLWKRIA</sequence>
<dbReference type="CDD" id="cd19958">
    <property type="entry name" value="pyocin_knob"/>
    <property type="match status" value="2"/>
</dbReference>
<dbReference type="InterPro" id="IPR053827">
    <property type="entry name" value="Gp10_C"/>
</dbReference>
<reference evidence="4" key="1">
    <citation type="submission" date="2019-06" db="EMBL/GenBank/DDBJ databases">
        <title>Complete genome of Proteus mirabilis phage Myduc.</title>
        <authorList>
            <person name="Tran J.S."/>
            <person name="Lessor L."/>
            <person name="O'Leary C."/>
            <person name="Bonasera R.M."/>
            <person name="Liu M."/>
        </authorList>
    </citation>
    <scope>NUCLEOTIDE SEQUENCE [LARGE SCALE GENOMIC DNA]</scope>
</reference>